<dbReference type="EMBL" id="BMAW01037350">
    <property type="protein sequence ID" value="GFU48072.1"/>
    <property type="molecule type" value="Genomic_DNA"/>
</dbReference>
<protein>
    <submittedName>
        <fullName evidence="1">Uncharacterized protein</fullName>
    </submittedName>
</protein>
<accession>A0A8X6ULE5</accession>
<evidence type="ECO:0000313" key="2">
    <source>
        <dbReference type="Proteomes" id="UP000887013"/>
    </source>
</evidence>
<dbReference type="AlphaFoldDB" id="A0A8X6ULE5"/>
<organism evidence="1 2">
    <name type="scientific">Nephila pilipes</name>
    <name type="common">Giant wood spider</name>
    <name type="synonym">Nephila maculata</name>
    <dbReference type="NCBI Taxonomy" id="299642"/>
    <lineage>
        <taxon>Eukaryota</taxon>
        <taxon>Metazoa</taxon>
        <taxon>Ecdysozoa</taxon>
        <taxon>Arthropoda</taxon>
        <taxon>Chelicerata</taxon>
        <taxon>Arachnida</taxon>
        <taxon>Araneae</taxon>
        <taxon>Araneomorphae</taxon>
        <taxon>Entelegynae</taxon>
        <taxon>Araneoidea</taxon>
        <taxon>Nephilidae</taxon>
        <taxon>Nephila</taxon>
    </lineage>
</organism>
<evidence type="ECO:0000313" key="1">
    <source>
        <dbReference type="EMBL" id="GFU48072.1"/>
    </source>
</evidence>
<comment type="caution">
    <text evidence="1">The sequence shown here is derived from an EMBL/GenBank/DDBJ whole genome shotgun (WGS) entry which is preliminary data.</text>
</comment>
<reference evidence="1" key="1">
    <citation type="submission" date="2020-08" db="EMBL/GenBank/DDBJ databases">
        <title>Multicomponent nature underlies the extraordinary mechanical properties of spider dragline silk.</title>
        <authorList>
            <person name="Kono N."/>
            <person name="Nakamura H."/>
            <person name="Mori M."/>
            <person name="Yoshida Y."/>
            <person name="Ohtoshi R."/>
            <person name="Malay A.D."/>
            <person name="Moran D.A.P."/>
            <person name="Tomita M."/>
            <person name="Numata K."/>
            <person name="Arakawa K."/>
        </authorList>
    </citation>
    <scope>NUCLEOTIDE SEQUENCE</scope>
</reference>
<proteinExistence type="predicted"/>
<dbReference type="Proteomes" id="UP000887013">
    <property type="component" value="Unassembled WGS sequence"/>
</dbReference>
<sequence length="91" mass="9973">MGGTDLHFENTNFKLDCLQRGSITAKGCRPFLSAADALCLSSTPKQTGRKFLRLIAKNYPPNFSVPGGQNWELVHFTVVTISVTTLEDGRS</sequence>
<keyword evidence="2" id="KW-1185">Reference proteome</keyword>
<gene>
    <name evidence="1" type="ORF">NPIL_434581</name>
</gene>
<name>A0A8X6ULE5_NEPPI</name>